<proteinExistence type="inferred from homology"/>
<evidence type="ECO:0000256" key="6">
    <source>
        <dbReference type="ARBA" id="ARBA00023125"/>
    </source>
</evidence>
<dbReference type="GO" id="GO:0045944">
    <property type="term" value="P:positive regulation of transcription by RNA polymerase II"/>
    <property type="evidence" value="ECO:0007669"/>
    <property type="project" value="TreeGrafter"/>
</dbReference>
<dbReference type="EMBL" id="KN726188">
    <property type="protein sequence ID" value="KIH69280.1"/>
    <property type="molecule type" value="Genomic_DNA"/>
</dbReference>
<keyword evidence="7" id="KW-0804">Transcription</keyword>
<evidence type="ECO:0000313" key="11">
    <source>
        <dbReference type="EMBL" id="KIH69280.1"/>
    </source>
</evidence>
<keyword evidence="9" id="KW-0539">Nucleus</keyword>
<dbReference type="PROSITE" id="PS51030">
    <property type="entry name" value="NUCLEAR_REC_DBD_2"/>
    <property type="match status" value="1"/>
</dbReference>
<comment type="similarity">
    <text evidence="1">Belongs to the nuclear hormone receptor family.</text>
</comment>
<dbReference type="GO" id="GO:0008270">
    <property type="term" value="F:zinc ion binding"/>
    <property type="evidence" value="ECO:0007669"/>
    <property type="project" value="UniProtKB-KW"/>
</dbReference>
<evidence type="ECO:0000256" key="5">
    <source>
        <dbReference type="ARBA" id="ARBA00023015"/>
    </source>
</evidence>
<dbReference type="GO" id="GO:0009755">
    <property type="term" value="P:hormone-mediated signaling pathway"/>
    <property type="evidence" value="ECO:0007669"/>
    <property type="project" value="TreeGrafter"/>
</dbReference>
<keyword evidence="6" id="KW-0238">DNA-binding</keyword>
<dbReference type="InterPro" id="IPR050234">
    <property type="entry name" value="Nuclear_hormone_rcpt_NR1"/>
</dbReference>
<keyword evidence="3" id="KW-0863">Zinc-finger</keyword>
<dbReference type="AlphaFoldDB" id="A0A0C2H5Y9"/>
<dbReference type="OrthoDB" id="5771769at2759"/>
<reference evidence="11 12" key="1">
    <citation type="submission" date="2013-12" db="EMBL/GenBank/DDBJ databases">
        <title>Draft genome of the parsitic nematode Ancylostoma duodenale.</title>
        <authorList>
            <person name="Mitreva M."/>
        </authorList>
    </citation>
    <scope>NUCLEOTIDE SEQUENCE [LARGE SCALE GENOMIC DNA]</scope>
    <source>
        <strain evidence="11 12">Zhejiang</strain>
    </source>
</reference>
<dbReference type="InterPro" id="IPR001628">
    <property type="entry name" value="Znf_hrmn_rcpt"/>
</dbReference>
<evidence type="ECO:0000259" key="10">
    <source>
        <dbReference type="PROSITE" id="PS51030"/>
    </source>
</evidence>
<dbReference type="InterPro" id="IPR013088">
    <property type="entry name" value="Znf_NHR/GATA"/>
</dbReference>
<evidence type="ECO:0000256" key="4">
    <source>
        <dbReference type="ARBA" id="ARBA00022833"/>
    </source>
</evidence>
<dbReference type="Gene3D" id="3.30.50.10">
    <property type="entry name" value="Erythroid Transcription Factor GATA-1, subunit A"/>
    <property type="match status" value="1"/>
</dbReference>
<evidence type="ECO:0000256" key="2">
    <source>
        <dbReference type="ARBA" id="ARBA00022723"/>
    </source>
</evidence>
<protein>
    <submittedName>
        <fullName evidence="11">Zinc finger, C4 type</fullName>
    </submittedName>
</protein>
<evidence type="ECO:0000256" key="7">
    <source>
        <dbReference type="ARBA" id="ARBA00023163"/>
    </source>
</evidence>
<organism evidence="11 12">
    <name type="scientific">Ancylostoma duodenale</name>
    <dbReference type="NCBI Taxonomy" id="51022"/>
    <lineage>
        <taxon>Eukaryota</taxon>
        <taxon>Metazoa</taxon>
        <taxon>Ecdysozoa</taxon>
        <taxon>Nematoda</taxon>
        <taxon>Chromadorea</taxon>
        <taxon>Rhabditida</taxon>
        <taxon>Rhabditina</taxon>
        <taxon>Rhabditomorpha</taxon>
        <taxon>Strongyloidea</taxon>
        <taxon>Ancylostomatidae</taxon>
        <taxon>Ancylostomatinae</taxon>
        <taxon>Ancylostoma</taxon>
    </lineage>
</organism>
<dbReference type="PANTHER" id="PTHR24082">
    <property type="entry name" value="NUCLEAR HORMONE RECEPTOR"/>
    <property type="match status" value="1"/>
</dbReference>
<keyword evidence="5" id="KW-0805">Transcription regulation</keyword>
<dbReference type="SMART" id="SM00399">
    <property type="entry name" value="ZnF_C4"/>
    <property type="match status" value="1"/>
</dbReference>
<keyword evidence="2" id="KW-0479">Metal-binding</keyword>
<dbReference type="GO" id="GO:0000978">
    <property type="term" value="F:RNA polymerase II cis-regulatory region sequence-specific DNA binding"/>
    <property type="evidence" value="ECO:0007669"/>
    <property type="project" value="TreeGrafter"/>
</dbReference>
<keyword evidence="8" id="KW-0675">Receptor</keyword>
<name>A0A0C2H5Y9_9BILA</name>
<dbReference type="GO" id="GO:0000122">
    <property type="term" value="P:negative regulation of transcription by RNA polymerase II"/>
    <property type="evidence" value="ECO:0007669"/>
    <property type="project" value="TreeGrafter"/>
</dbReference>
<dbReference type="GO" id="GO:0030154">
    <property type="term" value="P:cell differentiation"/>
    <property type="evidence" value="ECO:0007669"/>
    <property type="project" value="TreeGrafter"/>
</dbReference>
<evidence type="ECO:0000256" key="1">
    <source>
        <dbReference type="ARBA" id="ARBA00005993"/>
    </source>
</evidence>
<dbReference type="PANTHER" id="PTHR24082:SF473">
    <property type="entry name" value="ECDYSONE-INDUCED PROTEIN 75B, ISOFORM B"/>
    <property type="match status" value="1"/>
</dbReference>
<feature type="domain" description="Nuclear receptor" evidence="10">
    <location>
        <begin position="1"/>
        <end position="64"/>
    </location>
</feature>
<dbReference type="PRINTS" id="PR00047">
    <property type="entry name" value="STROIDFINGER"/>
</dbReference>
<evidence type="ECO:0000313" key="12">
    <source>
        <dbReference type="Proteomes" id="UP000054047"/>
    </source>
</evidence>
<evidence type="ECO:0000256" key="3">
    <source>
        <dbReference type="ARBA" id="ARBA00022771"/>
    </source>
</evidence>
<evidence type="ECO:0000256" key="8">
    <source>
        <dbReference type="ARBA" id="ARBA00023170"/>
    </source>
</evidence>
<accession>A0A0C2H5Y9</accession>
<dbReference type="Pfam" id="PF00105">
    <property type="entry name" value="zf-C4"/>
    <property type="match status" value="1"/>
</dbReference>
<dbReference type="GO" id="GO:0004879">
    <property type="term" value="F:nuclear receptor activity"/>
    <property type="evidence" value="ECO:0007669"/>
    <property type="project" value="TreeGrafter"/>
</dbReference>
<dbReference type="SUPFAM" id="SSF57716">
    <property type="entry name" value="Glucocorticoid receptor-like (DNA-binding domain)"/>
    <property type="match status" value="1"/>
</dbReference>
<sequence>MFAYENLVVYSNGFFRRSIQQKIQYRPCTRSQECLIVRNNRNRCQYCRLKKCIMVGMSRDGEFFTCASVEIEPLKSVRWWKYFTEQFSHAAVKYEMMAASRCTFLLTEERFFSRNLR</sequence>
<keyword evidence="4" id="KW-0862">Zinc</keyword>
<gene>
    <name evidence="11" type="ORF">ANCDUO_00377</name>
</gene>
<keyword evidence="12" id="KW-1185">Reference proteome</keyword>
<dbReference type="Proteomes" id="UP000054047">
    <property type="component" value="Unassembled WGS sequence"/>
</dbReference>
<evidence type="ECO:0000256" key="9">
    <source>
        <dbReference type="ARBA" id="ARBA00023242"/>
    </source>
</evidence>